<protein>
    <submittedName>
        <fullName evidence="2">Uncharacterized protein</fullName>
    </submittedName>
</protein>
<feature type="compositionally biased region" description="Basic residues" evidence="1">
    <location>
        <begin position="16"/>
        <end position="29"/>
    </location>
</feature>
<feature type="region of interest" description="Disordered" evidence="1">
    <location>
        <begin position="1"/>
        <end position="49"/>
    </location>
</feature>
<feature type="region of interest" description="Disordered" evidence="1">
    <location>
        <begin position="65"/>
        <end position="86"/>
    </location>
</feature>
<accession>A0A101HGB5</accession>
<dbReference type="AlphaFoldDB" id="A0A101HGB5"/>
<proteinExistence type="predicted"/>
<evidence type="ECO:0000313" key="3">
    <source>
        <dbReference type="Proteomes" id="UP000053904"/>
    </source>
</evidence>
<feature type="compositionally biased region" description="Basic and acidic residues" evidence="1">
    <location>
        <begin position="117"/>
        <end position="159"/>
    </location>
</feature>
<comment type="caution">
    <text evidence="2">The sequence shown here is derived from an EMBL/GenBank/DDBJ whole genome shotgun (WGS) entry which is preliminary data.</text>
</comment>
<evidence type="ECO:0000313" key="2">
    <source>
        <dbReference type="EMBL" id="KUK76356.1"/>
    </source>
</evidence>
<name>A0A101HGB5_9BACT</name>
<feature type="region of interest" description="Disordered" evidence="1">
    <location>
        <begin position="117"/>
        <end position="167"/>
    </location>
</feature>
<reference evidence="3" key="1">
    <citation type="journal article" date="2015" name="MBio">
        <title>Genome-Resolved Metagenomic Analysis Reveals Roles for Candidate Phyla and Other Microbial Community Members in Biogeochemical Transformations in Oil Reservoirs.</title>
        <authorList>
            <person name="Hu P."/>
            <person name="Tom L."/>
            <person name="Singh A."/>
            <person name="Thomas B.C."/>
            <person name="Baker B.J."/>
            <person name="Piceno Y.M."/>
            <person name="Andersen G.L."/>
            <person name="Banfield J.F."/>
        </authorList>
    </citation>
    <scope>NUCLEOTIDE SEQUENCE [LARGE SCALE GENOMIC DNA]</scope>
</reference>
<organism evidence="2 3">
    <name type="scientific">candidate division WS6 bacterium 34_10</name>
    <dbReference type="NCBI Taxonomy" id="1641389"/>
    <lineage>
        <taxon>Bacteria</taxon>
        <taxon>Candidatus Dojkabacteria</taxon>
    </lineage>
</organism>
<dbReference type="Proteomes" id="UP000053904">
    <property type="component" value="Unassembled WGS sequence"/>
</dbReference>
<dbReference type="EMBL" id="LGGO01000164">
    <property type="protein sequence ID" value="KUK76356.1"/>
    <property type="molecule type" value="Genomic_DNA"/>
</dbReference>
<sequence>MATTKQKKASKENIKKAQKKWKSMSHRQRAIAQPDGRKRAKPGSKGKGDYYRIVVRDKNQFSSFKTHDVGDKGGIQRIAGHRPSGSWDTQAWLISKKMAKKVGSTLETTNKEVKGVLKELGSKPKHLKGDIFEAKPRPNVPEKDKPTKAQQKAREENIKKAQKARRS</sequence>
<gene>
    <name evidence="2" type="ORF">XD93_0967</name>
</gene>
<evidence type="ECO:0000256" key="1">
    <source>
        <dbReference type="SAM" id="MobiDB-lite"/>
    </source>
</evidence>